<dbReference type="EMBL" id="BTRK01000001">
    <property type="protein sequence ID" value="GMR30262.1"/>
    <property type="molecule type" value="Genomic_DNA"/>
</dbReference>
<feature type="non-terminal residue" evidence="1">
    <location>
        <position position="1"/>
    </location>
</feature>
<comment type="caution">
    <text evidence="1">The sequence shown here is derived from an EMBL/GenBank/DDBJ whole genome shotgun (WGS) entry which is preliminary data.</text>
</comment>
<accession>A0AAN4YWH4</accession>
<evidence type="ECO:0008006" key="3">
    <source>
        <dbReference type="Google" id="ProtNLM"/>
    </source>
</evidence>
<organism evidence="1 2">
    <name type="scientific">Pristionchus mayeri</name>
    <dbReference type="NCBI Taxonomy" id="1317129"/>
    <lineage>
        <taxon>Eukaryota</taxon>
        <taxon>Metazoa</taxon>
        <taxon>Ecdysozoa</taxon>
        <taxon>Nematoda</taxon>
        <taxon>Chromadorea</taxon>
        <taxon>Rhabditida</taxon>
        <taxon>Rhabditina</taxon>
        <taxon>Diplogasteromorpha</taxon>
        <taxon>Diplogasteroidea</taxon>
        <taxon>Neodiplogasteridae</taxon>
        <taxon>Pristionchus</taxon>
    </lineage>
</organism>
<dbReference type="AlphaFoldDB" id="A0AAN4YWH4"/>
<reference evidence="2" key="1">
    <citation type="submission" date="2022-10" db="EMBL/GenBank/DDBJ databases">
        <title>Genome assembly of Pristionchus species.</title>
        <authorList>
            <person name="Yoshida K."/>
            <person name="Sommer R.J."/>
        </authorList>
    </citation>
    <scope>NUCLEOTIDE SEQUENCE [LARGE SCALE GENOMIC DNA]</scope>
    <source>
        <strain evidence="2">RS5460</strain>
    </source>
</reference>
<dbReference type="Proteomes" id="UP001328107">
    <property type="component" value="Unassembled WGS sequence"/>
</dbReference>
<keyword evidence="2" id="KW-1185">Reference proteome</keyword>
<evidence type="ECO:0000313" key="2">
    <source>
        <dbReference type="Proteomes" id="UP001328107"/>
    </source>
</evidence>
<evidence type="ECO:0000313" key="1">
    <source>
        <dbReference type="EMBL" id="GMR30262.1"/>
    </source>
</evidence>
<name>A0AAN4YWH4_9BILA</name>
<gene>
    <name evidence="1" type="ORF">PMAYCL1PPCAC_00457</name>
</gene>
<sequence>ELNSDICERLQLKRFFFCYFCERFMFTKRHVLMHISCPKHKEKMNCKPGLKRANELLKEMLGKETRTEIQSWFEKETEDLRLHRHRWSWMGMEHPELRPTKKVADNGGKEFRYKVAARAQSETVTSKKIVTTLSTAT</sequence>
<protein>
    <recommendedName>
        <fullName evidence="3">C2H2-type domain-containing protein</fullName>
    </recommendedName>
</protein>
<proteinExistence type="predicted"/>
<feature type="non-terminal residue" evidence="1">
    <location>
        <position position="137"/>
    </location>
</feature>